<evidence type="ECO:0000259" key="2">
    <source>
        <dbReference type="SMART" id="SM00343"/>
    </source>
</evidence>
<dbReference type="Gramene" id="HORVU.MOREX.r3.2HG0177050.1">
    <property type="protein sequence ID" value="HORVU.MOREX.r3.2HG0177050.1"/>
    <property type="gene ID" value="HORVU.MOREX.r3.2HG0177050"/>
</dbReference>
<evidence type="ECO:0000313" key="3">
    <source>
        <dbReference type="EnsemblPlants" id="HORVU.MOREX.r3.2HG0177050.1"/>
    </source>
</evidence>
<dbReference type="InterPro" id="IPR001878">
    <property type="entry name" value="Znf_CCHC"/>
</dbReference>
<sequence length="226" mass="25541">MVCCHALKVMIELKLATIPDKYIMKRWTKDARDILPEHLARYERDKGPRGYETYRHNAMYIKAFKCVRLGDNNVKFYYVFMAMMKEVYTTLLPLSQGKDGMGLEEREAAQGRPAANGTYASIADGTNFMGQCETMSNCSGIALAPSKRPAGRPTTSREKASYEHKQKRSRFCKICRGEGHKSTTCPDRGDLPKPPRKMPRCSKCGVLGHLKNLCGKTTDPFEPNFL</sequence>
<evidence type="ECO:0000313" key="4">
    <source>
        <dbReference type="Proteomes" id="UP000011116"/>
    </source>
</evidence>
<dbReference type="Proteomes" id="UP000011116">
    <property type="component" value="Chromosome 2H"/>
</dbReference>
<proteinExistence type="predicted"/>
<dbReference type="InterPro" id="IPR036875">
    <property type="entry name" value="Znf_CCHC_sf"/>
</dbReference>
<reference evidence="3" key="3">
    <citation type="submission" date="2022-01" db="UniProtKB">
        <authorList>
            <consortium name="EnsemblPlants"/>
        </authorList>
    </citation>
    <scope>IDENTIFICATION</scope>
    <source>
        <strain evidence="3">subsp. vulgare</strain>
    </source>
</reference>
<dbReference type="EnsemblPlants" id="HORVU.MOREX.r3.2HG0177050.1">
    <property type="protein sequence ID" value="HORVU.MOREX.r3.2HG0177050.1"/>
    <property type="gene ID" value="HORVU.MOREX.r3.2HG0177050"/>
</dbReference>
<keyword evidence="4" id="KW-1185">Reference proteome</keyword>
<feature type="domain" description="CCHC-type" evidence="2">
    <location>
        <begin position="200"/>
        <end position="216"/>
    </location>
</feature>
<dbReference type="Gene3D" id="4.10.60.10">
    <property type="entry name" value="Zinc finger, CCHC-type"/>
    <property type="match status" value="1"/>
</dbReference>
<name>A0A8I6WVP6_HORVV</name>
<feature type="domain" description="CCHC-type" evidence="2">
    <location>
        <begin position="171"/>
        <end position="187"/>
    </location>
</feature>
<dbReference type="GO" id="GO:0008270">
    <property type="term" value="F:zinc ion binding"/>
    <property type="evidence" value="ECO:0007669"/>
    <property type="project" value="InterPro"/>
</dbReference>
<dbReference type="Gramene" id="HORVU.MOREX.r2.2HG0146460.1">
    <property type="protein sequence ID" value="HORVU.MOREX.r2.2HG0146460.1"/>
    <property type="gene ID" value="HORVU.MOREX.r2.2HG0146460"/>
</dbReference>
<dbReference type="PANTHER" id="PTHR47482">
    <property type="entry name" value="OS11G0632001 PROTEIN"/>
    <property type="match status" value="1"/>
</dbReference>
<feature type="region of interest" description="Disordered" evidence="1">
    <location>
        <begin position="144"/>
        <end position="165"/>
    </location>
</feature>
<protein>
    <recommendedName>
        <fullName evidence="2">CCHC-type domain-containing protein</fullName>
    </recommendedName>
</protein>
<organism evidence="3 4">
    <name type="scientific">Hordeum vulgare subsp. vulgare</name>
    <name type="common">Domesticated barley</name>
    <dbReference type="NCBI Taxonomy" id="112509"/>
    <lineage>
        <taxon>Eukaryota</taxon>
        <taxon>Viridiplantae</taxon>
        <taxon>Streptophyta</taxon>
        <taxon>Embryophyta</taxon>
        <taxon>Tracheophyta</taxon>
        <taxon>Spermatophyta</taxon>
        <taxon>Magnoliopsida</taxon>
        <taxon>Liliopsida</taxon>
        <taxon>Poales</taxon>
        <taxon>Poaceae</taxon>
        <taxon>BOP clade</taxon>
        <taxon>Pooideae</taxon>
        <taxon>Triticodae</taxon>
        <taxon>Triticeae</taxon>
        <taxon>Hordeinae</taxon>
        <taxon>Hordeum</taxon>
    </lineage>
</organism>
<accession>A0A8I6WVP6</accession>
<reference evidence="3" key="2">
    <citation type="submission" date="2020-10" db="EMBL/GenBank/DDBJ databases">
        <authorList>
            <person name="Scholz U."/>
            <person name="Mascher M."/>
            <person name="Fiebig A."/>
        </authorList>
    </citation>
    <scope>NUCLEOTIDE SEQUENCE [LARGE SCALE GENOMIC DNA]</scope>
    <source>
        <strain evidence="3">cv. Morex</strain>
    </source>
</reference>
<dbReference type="AlphaFoldDB" id="A0A8I6WVP6"/>
<feature type="compositionally biased region" description="Basic and acidic residues" evidence="1">
    <location>
        <begin position="155"/>
        <end position="164"/>
    </location>
</feature>
<dbReference type="GO" id="GO:0003676">
    <property type="term" value="F:nucleic acid binding"/>
    <property type="evidence" value="ECO:0007669"/>
    <property type="project" value="InterPro"/>
</dbReference>
<reference evidence="4" key="1">
    <citation type="journal article" date="2012" name="Nature">
        <title>A physical, genetic and functional sequence assembly of the barley genome.</title>
        <authorList>
            <consortium name="The International Barley Genome Sequencing Consortium"/>
            <person name="Mayer K.F."/>
            <person name="Waugh R."/>
            <person name="Brown J.W."/>
            <person name="Schulman A."/>
            <person name="Langridge P."/>
            <person name="Platzer M."/>
            <person name="Fincher G.B."/>
            <person name="Muehlbauer G.J."/>
            <person name="Sato K."/>
            <person name="Close T.J."/>
            <person name="Wise R.P."/>
            <person name="Stein N."/>
        </authorList>
    </citation>
    <scope>NUCLEOTIDE SEQUENCE [LARGE SCALE GENOMIC DNA]</scope>
    <source>
        <strain evidence="4">cv. Morex</strain>
    </source>
</reference>
<dbReference type="PANTHER" id="PTHR47482:SF5">
    <property type="entry name" value="FAR1 DOMAIN-CONTAINING PROTEIN"/>
    <property type="match status" value="1"/>
</dbReference>
<evidence type="ECO:0000256" key="1">
    <source>
        <dbReference type="SAM" id="MobiDB-lite"/>
    </source>
</evidence>
<dbReference type="SUPFAM" id="SSF57756">
    <property type="entry name" value="Retrovirus zinc finger-like domains"/>
    <property type="match status" value="1"/>
</dbReference>
<dbReference type="SMART" id="SM00343">
    <property type="entry name" value="ZnF_C2HC"/>
    <property type="match status" value="2"/>
</dbReference>